<dbReference type="AlphaFoldDB" id="A0A1I4V7I2"/>
<reference evidence="1 2" key="1">
    <citation type="submission" date="2016-10" db="EMBL/GenBank/DDBJ databases">
        <authorList>
            <person name="de Groot N.N."/>
        </authorList>
    </citation>
    <scope>NUCLEOTIDE SEQUENCE [LARGE SCALE GENOMIC DNA]</scope>
    <source>
        <strain evidence="1 2">DSM 9990</strain>
    </source>
</reference>
<evidence type="ECO:0000313" key="1">
    <source>
        <dbReference type="EMBL" id="SFM96970.1"/>
    </source>
</evidence>
<name>A0A1I4V7I2_9BACT</name>
<organism evidence="1 2">
    <name type="scientific">Thermodesulforhabdus norvegica</name>
    <dbReference type="NCBI Taxonomy" id="39841"/>
    <lineage>
        <taxon>Bacteria</taxon>
        <taxon>Pseudomonadati</taxon>
        <taxon>Thermodesulfobacteriota</taxon>
        <taxon>Syntrophobacteria</taxon>
        <taxon>Syntrophobacterales</taxon>
        <taxon>Thermodesulforhabdaceae</taxon>
        <taxon>Thermodesulforhabdus</taxon>
    </lineage>
</organism>
<dbReference type="Proteomes" id="UP000199611">
    <property type="component" value="Unassembled WGS sequence"/>
</dbReference>
<dbReference type="EMBL" id="FOUU01000008">
    <property type="protein sequence ID" value="SFM96970.1"/>
    <property type="molecule type" value="Genomic_DNA"/>
</dbReference>
<proteinExistence type="predicted"/>
<evidence type="ECO:0000313" key="2">
    <source>
        <dbReference type="Proteomes" id="UP000199611"/>
    </source>
</evidence>
<dbReference type="RefSeq" id="WP_093395711.1">
    <property type="nucleotide sequence ID" value="NZ_FOUU01000008.1"/>
</dbReference>
<keyword evidence="2" id="KW-1185">Reference proteome</keyword>
<accession>A0A1I4V7I2</accession>
<protein>
    <submittedName>
        <fullName evidence="1">Uncharacterized protein</fullName>
    </submittedName>
</protein>
<dbReference type="OrthoDB" id="5517148at2"/>
<sequence length="92" mass="10753">MAEAIRIKLKEIRRKGRDYFLASWQEGELVLEPHCFCGQELEEDYVCPVCERSCNITCFVCKDPQALAVVEKFIFGHPQFRDFEAYLLDTSE</sequence>
<gene>
    <name evidence="1" type="ORF">SAMN05660836_02143</name>
</gene>
<dbReference type="STRING" id="39841.SAMN05660836_02143"/>